<gene>
    <name evidence="1" type="ORF">M569_06881</name>
</gene>
<organism evidence="1 2">
    <name type="scientific">Genlisea aurea</name>
    <dbReference type="NCBI Taxonomy" id="192259"/>
    <lineage>
        <taxon>Eukaryota</taxon>
        <taxon>Viridiplantae</taxon>
        <taxon>Streptophyta</taxon>
        <taxon>Embryophyta</taxon>
        <taxon>Tracheophyta</taxon>
        <taxon>Spermatophyta</taxon>
        <taxon>Magnoliopsida</taxon>
        <taxon>eudicotyledons</taxon>
        <taxon>Gunneridae</taxon>
        <taxon>Pentapetalae</taxon>
        <taxon>asterids</taxon>
        <taxon>lamiids</taxon>
        <taxon>Lamiales</taxon>
        <taxon>Lentibulariaceae</taxon>
        <taxon>Genlisea</taxon>
    </lineage>
</organism>
<evidence type="ECO:0008006" key="3">
    <source>
        <dbReference type="Google" id="ProtNLM"/>
    </source>
</evidence>
<name>S8E6A0_9LAMI</name>
<comment type="caution">
    <text evidence="1">The sequence shown here is derived from an EMBL/GenBank/DDBJ whole genome shotgun (WGS) entry which is preliminary data.</text>
</comment>
<evidence type="ECO:0000313" key="1">
    <source>
        <dbReference type="EMBL" id="EPS67892.1"/>
    </source>
</evidence>
<protein>
    <recommendedName>
        <fullName evidence="3">MULE transposase domain-containing protein</fullName>
    </recommendedName>
</protein>
<dbReference type="AlphaFoldDB" id="S8E6A0"/>
<sequence length="111" mass="12377">MDGCFLKGSFVGHLLVAVGLDPNNRIFPIAWATVEDLGISAANASAYTFMSDRDKGLAAAFKGVETSYNIWRIARAARVELFSLRLEELKQQDLGAWEWIGLKSFVRLMHD</sequence>
<accession>S8E6A0</accession>
<keyword evidence="2" id="KW-1185">Reference proteome</keyword>
<dbReference type="Proteomes" id="UP000015453">
    <property type="component" value="Unassembled WGS sequence"/>
</dbReference>
<dbReference type="EMBL" id="AUSU01002872">
    <property type="protein sequence ID" value="EPS67892.1"/>
    <property type="molecule type" value="Genomic_DNA"/>
</dbReference>
<reference evidence="1 2" key="1">
    <citation type="journal article" date="2013" name="BMC Genomics">
        <title>The miniature genome of a carnivorous plant Genlisea aurea contains a low number of genes and short non-coding sequences.</title>
        <authorList>
            <person name="Leushkin E.V."/>
            <person name="Sutormin R.A."/>
            <person name="Nabieva E.R."/>
            <person name="Penin A.A."/>
            <person name="Kondrashov A.S."/>
            <person name="Logacheva M.D."/>
        </authorList>
    </citation>
    <scope>NUCLEOTIDE SEQUENCE [LARGE SCALE GENOMIC DNA]</scope>
</reference>
<evidence type="ECO:0000313" key="2">
    <source>
        <dbReference type="Proteomes" id="UP000015453"/>
    </source>
</evidence>
<dbReference type="OrthoDB" id="1743623at2759"/>
<dbReference type="PANTHER" id="PTHR31973">
    <property type="entry name" value="POLYPROTEIN, PUTATIVE-RELATED"/>
    <property type="match status" value="1"/>
</dbReference>
<proteinExistence type="predicted"/>
<dbReference type="PANTHER" id="PTHR31973:SF187">
    <property type="entry name" value="MUTATOR TRANSPOSASE MUDRA PROTEIN"/>
    <property type="match status" value="1"/>
</dbReference>